<dbReference type="CDD" id="cd02908">
    <property type="entry name" value="Macro_OAADPr_deacetylase"/>
    <property type="match status" value="1"/>
</dbReference>
<dbReference type="PROSITE" id="PS51154">
    <property type="entry name" value="MACRO"/>
    <property type="match status" value="1"/>
</dbReference>
<comment type="caution">
    <text evidence="7">The sequence shown here is derived from an EMBL/GenBank/DDBJ whole genome shotgun (WGS) entry which is preliminary data.</text>
</comment>
<evidence type="ECO:0000256" key="4">
    <source>
        <dbReference type="ARBA" id="ARBA00022833"/>
    </source>
</evidence>
<dbReference type="Gene3D" id="3.40.50.1220">
    <property type="entry name" value="TPP-binding domain"/>
    <property type="match status" value="1"/>
</dbReference>
<evidence type="ECO:0000256" key="1">
    <source>
        <dbReference type="ARBA" id="ARBA00001947"/>
    </source>
</evidence>
<organism evidence="7 8">
    <name type="scientific">Penicillium frequentans</name>
    <dbReference type="NCBI Taxonomy" id="3151616"/>
    <lineage>
        <taxon>Eukaryota</taxon>
        <taxon>Fungi</taxon>
        <taxon>Dikarya</taxon>
        <taxon>Ascomycota</taxon>
        <taxon>Pezizomycotina</taxon>
        <taxon>Eurotiomycetes</taxon>
        <taxon>Eurotiomycetidae</taxon>
        <taxon>Eurotiales</taxon>
        <taxon>Aspergillaceae</taxon>
        <taxon>Penicillium</taxon>
    </lineage>
</organism>
<evidence type="ECO:0000256" key="3">
    <source>
        <dbReference type="ARBA" id="ARBA00022801"/>
    </source>
</evidence>
<keyword evidence="8" id="KW-1185">Reference proteome</keyword>
<dbReference type="SMART" id="SM00506">
    <property type="entry name" value="A1pp"/>
    <property type="match status" value="1"/>
</dbReference>
<name>A0AAD6GBJ4_9EURO</name>
<evidence type="ECO:0000259" key="6">
    <source>
        <dbReference type="PROSITE" id="PS51154"/>
    </source>
</evidence>
<reference evidence="7 8" key="1">
    <citation type="journal article" date="2023" name="IMA Fungus">
        <title>Comparative genomic study of the Penicillium genus elucidates a diverse pangenome and 15 lateral gene transfer events.</title>
        <authorList>
            <person name="Petersen C."/>
            <person name="Sorensen T."/>
            <person name="Nielsen M.R."/>
            <person name="Sondergaard T.E."/>
            <person name="Sorensen J.L."/>
            <person name="Fitzpatrick D.A."/>
            <person name="Frisvad J.C."/>
            <person name="Nielsen K.L."/>
        </authorList>
    </citation>
    <scope>NUCLEOTIDE SEQUENCE [LARGE SCALE GENOMIC DNA]</scope>
    <source>
        <strain evidence="7 8">IBT 35679</strain>
    </source>
</reference>
<evidence type="ECO:0000256" key="5">
    <source>
        <dbReference type="ARBA" id="ARBA00023295"/>
    </source>
</evidence>
<dbReference type="EMBL" id="JAQIZZ010000007">
    <property type="protein sequence ID" value="KAJ5532865.1"/>
    <property type="molecule type" value="Genomic_DNA"/>
</dbReference>
<evidence type="ECO:0000313" key="7">
    <source>
        <dbReference type="EMBL" id="KAJ5532865.1"/>
    </source>
</evidence>
<evidence type="ECO:0000256" key="2">
    <source>
        <dbReference type="ARBA" id="ARBA00022723"/>
    </source>
</evidence>
<evidence type="ECO:0000313" key="8">
    <source>
        <dbReference type="Proteomes" id="UP001220324"/>
    </source>
</evidence>
<dbReference type="PANTHER" id="PTHR11106">
    <property type="entry name" value="GANGLIOSIDE INDUCED DIFFERENTIATION ASSOCIATED PROTEIN 2-RELATED"/>
    <property type="match status" value="1"/>
</dbReference>
<dbReference type="SUPFAM" id="SSF52467">
    <property type="entry name" value="DHS-like NAD/FAD-binding domain"/>
    <property type="match status" value="1"/>
</dbReference>
<feature type="domain" description="Macro" evidence="6">
    <location>
        <begin position="98"/>
        <end position="298"/>
    </location>
</feature>
<keyword evidence="5" id="KW-0326">Glycosidase</keyword>
<sequence length="611" mass="67397">MKNKIPLSSRLEEALRYLLQSHPTKQSVCECGTHHQGPEWIFETDTWSQLQALRKTLCQRPAVPKLPTEILAHIEAVIKYNNQHKLLTSTTSIRPDVTIKSQTTNSSPLRIFCWKGDITSLTDVTAIVNAANAQLEGCFRPEHQCIDNVIHSAAGPRLRDACHDLIKAQGYLEPVGSAKVTPGFLLPAEWVLHTVGPQLGHSENPTAKHKAQLASCYRACLDAADSLPPLADGRKVVAFCCISTGLFAFPSALAANIAVETVVSWYQEHSTTSITDIIFDTFLEKDEILYRDILLGLKESGSDLIYSPSSSLPHPQFVLNPSVQKARAWLEDASSLIITAGAGLSAATGLDYTSTTLFDTHFPAFKAKGLRRLYDVFGYSGWDSPIQKWGYFFTHMDIVRRWPVSPVYGLLRDLVARFEDGRYHVRTTNADGFFIKNGFPAERISTPQGQYKYLQCYGKCRADAVFLSGPFIDAALPFIDPVAQVLTDEAFLPRCRFCGGELTLCVRGGDYFNSGPFRGQERVYQGFLEELDNGDGGQDGGTVILELGVGLNTPGVLRWPNEDLVSESSTRQFRLIRVGMEASGCVPWDLEEEDLAVGITADIGIALELLS</sequence>
<dbReference type="GO" id="GO:0016798">
    <property type="term" value="F:hydrolase activity, acting on glycosyl bonds"/>
    <property type="evidence" value="ECO:0007669"/>
    <property type="project" value="UniProtKB-KW"/>
</dbReference>
<dbReference type="Pfam" id="PF01661">
    <property type="entry name" value="Macro"/>
    <property type="match status" value="1"/>
</dbReference>
<accession>A0AAD6GBJ4</accession>
<dbReference type="InterPro" id="IPR002589">
    <property type="entry name" value="Macro_dom"/>
</dbReference>
<keyword evidence="3" id="KW-0378">Hydrolase</keyword>
<protein>
    <recommendedName>
        <fullName evidence="6">Macro domain-containing protein</fullName>
    </recommendedName>
</protein>
<dbReference type="AlphaFoldDB" id="A0AAD6GBJ4"/>
<proteinExistence type="predicted"/>
<dbReference type="Gene3D" id="3.40.220.10">
    <property type="entry name" value="Leucine Aminopeptidase, subunit E, domain 1"/>
    <property type="match status" value="1"/>
</dbReference>
<keyword evidence="2" id="KW-0479">Metal-binding</keyword>
<dbReference type="SUPFAM" id="SSF52949">
    <property type="entry name" value="Macro domain-like"/>
    <property type="match status" value="1"/>
</dbReference>
<dbReference type="PANTHER" id="PTHR11106:SF121">
    <property type="entry name" value="ADP-RIBOSE 1''-PHOSPHATE PHOSPHATASE"/>
    <property type="match status" value="1"/>
</dbReference>
<keyword evidence="4" id="KW-0862">Zinc</keyword>
<dbReference type="InterPro" id="IPR029035">
    <property type="entry name" value="DHS-like_NAD/FAD-binding_dom"/>
</dbReference>
<dbReference type="InterPro" id="IPR043472">
    <property type="entry name" value="Macro_dom-like"/>
</dbReference>
<dbReference type="GO" id="GO:0046872">
    <property type="term" value="F:metal ion binding"/>
    <property type="evidence" value="ECO:0007669"/>
    <property type="project" value="UniProtKB-KW"/>
</dbReference>
<comment type="cofactor">
    <cofactor evidence="1">
        <name>Zn(2+)</name>
        <dbReference type="ChEBI" id="CHEBI:29105"/>
    </cofactor>
</comment>
<dbReference type="Proteomes" id="UP001220324">
    <property type="component" value="Unassembled WGS sequence"/>
</dbReference>
<gene>
    <name evidence="7" type="ORF">N7494_009417</name>
</gene>